<evidence type="ECO:0000313" key="3">
    <source>
        <dbReference type="Proteomes" id="UP000466619"/>
    </source>
</evidence>
<dbReference type="Proteomes" id="UP000466619">
    <property type="component" value="Unassembled WGS sequence"/>
</dbReference>
<feature type="region of interest" description="Disordered" evidence="1">
    <location>
        <begin position="1"/>
        <end position="48"/>
    </location>
</feature>
<feature type="compositionally biased region" description="Basic residues" evidence="1">
    <location>
        <begin position="27"/>
        <end position="48"/>
    </location>
</feature>
<gene>
    <name evidence="2" type="ORF">GPY48_05420</name>
</gene>
<keyword evidence="3" id="KW-1185">Reference proteome</keyword>
<comment type="caution">
    <text evidence="2">The sequence shown here is derived from an EMBL/GenBank/DDBJ whole genome shotgun (WGS) entry which is preliminary data.</text>
</comment>
<name>A0ABX0AIB2_9GAMM</name>
<evidence type="ECO:0000256" key="1">
    <source>
        <dbReference type="SAM" id="MobiDB-lite"/>
    </source>
</evidence>
<protein>
    <recommendedName>
        <fullName evidence="4">Transposase</fullName>
    </recommendedName>
</protein>
<sequence length="48" mass="5556">MELSHYLIESNGEKVNNPRYLINATRNLRRKQKSLSRKQKGSANRGKA</sequence>
<evidence type="ECO:0000313" key="2">
    <source>
        <dbReference type="EMBL" id="NDL02719.1"/>
    </source>
</evidence>
<accession>A0ABX0AIB2</accession>
<proteinExistence type="predicted"/>
<reference evidence="2 3" key="1">
    <citation type="submission" date="2019-12" db="EMBL/GenBank/DDBJ databases">
        <title>Engineering Photorhabdus to improve their lethality against agricultural pests.</title>
        <authorList>
            <person name="Machado R.A.R."/>
        </authorList>
    </citation>
    <scope>NUCLEOTIDE SEQUENCE [LARGE SCALE GENOMIC DNA]</scope>
    <source>
        <strain evidence="2 3">M-CN4</strain>
    </source>
</reference>
<organism evidence="2 3">
    <name type="scientific">Photorhabdus bodei</name>
    <dbReference type="NCBI Taxonomy" id="2029681"/>
    <lineage>
        <taxon>Bacteria</taxon>
        <taxon>Pseudomonadati</taxon>
        <taxon>Pseudomonadota</taxon>
        <taxon>Gammaproteobacteria</taxon>
        <taxon>Enterobacterales</taxon>
        <taxon>Morganellaceae</taxon>
        <taxon>Photorhabdus</taxon>
    </lineage>
</organism>
<dbReference type="EMBL" id="WSFC01000008">
    <property type="protein sequence ID" value="NDL02719.1"/>
    <property type="molecule type" value="Genomic_DNA"/>
</dbReference>
<evidence type="ECO:0008006" key="4">
    <source>
        <dbReference type="Google" id="ProtNLM"/>
    </source>
</evidence>